<evidence type="ECO:0000256" key="5">
    <source>
        <dbReference type="ARBA" id="ARBA00023136"/>
    </source>
</evidence>
<sequence length="200" mass="21099">LELKHLVAGGVAGAVANLLTTPLEVVRGRYTADRGLASLKSTVAAVLRGGLAGVFRGAVPTVAWSFCYLGISYTAMAALQPLYTRQPEGPPQGTYATDDGAEAEAWRAVNRANSRWALGCGLASGLVAQSIAYPFDALRRKMQVCPELHGHGVVSSFMSVLRQSGLRGFCRGFSAMALKYAPSFCCSYACSAALLTHLQP</sequence>
<comment type="caution">
    <text evidence="8">The sequence shown here is derived from an EMBL/GenBank/DDBJ whole genome shotgun (WGS) entry which is preliminary data.</text>
</comment>
<keyword evidence="3 6" id="KW-0812">Transmembrane</keyword>
<keyword evidence="2 7" id="KW-0813">Transport</keyword>
<evidence type="ECO:0000256" key="4">
    <source>
        <dbReference type="ARBA" id="ARBA00022737"/>
    </source>
</evidence>
<dbReference type="Pfam" id="PF00153">
    <property type="entry name" value="Mito_carr"/>
    <property type="match status" value="2"/>
</dbReference>
<feature type="non-terminal residue" evidence="8">
    <location>
        <position position="1"/>
    </location>
</feature>
<evidence type="ECO:0000256" key="2">
    <source>
        <dbReference type="ARBA" id="ARBA00022448"/>
    </source>
</evidence>
<dbReference type="GO" id="GO:0016020">
    <property type="term" value="C:membrane"/>
    <property type="evidence" value="ECO:0007669"/>
    <property type="project" value="UniProtKB-SubCell"/>
</dbReference>
<evidence type="ECO:0000256" key="6">
    <source>
        <dbReference type="PROSITE-ProRule" id="PRU00282"/>
    </source>
</evidence>
<dbReference type="PROSITE" id="PS50920">
    <property type="entry name" value="SOLCAR"/>
    <property type="match status" value="2"/>
</dbReference>
<dbReference type="GO" id="GO:0055085">
    <property type="term" value="P:transmembrane transport"/>
    <property type="evidence" value="ECO:0007669"/>
    <property type="project" value="InterPro"/>
</dbReference>
<dbReference type="InterPro" id="IPR002067">
    <property type="entry name" value="MCP"/>
</dbReference>
<comment type="similarity">
    <text evidence="7">Belongs to the mitochondrial carrier (TC 2.A.29) family.</text>
</comment>
<dbReference type="OrthoDB" id="270584at2759"/>
<dbReference type="PANTHER" id="PTHR24089">
    <property type="entry name" value="SOLUTE CARRIER FAMILY 25"/>
    <property type="match status" value="1"/>
</dbReference>
<proteinExistence type="inferred from homology"/>
<gene>
    <name evidence="8" type="ORF">JKP88DRAFT_303737</name>
</gene>
<dbReference type="AlphaFoldDB" id="A0A835ZH17"/>
<dbReference type="SUPFAM" id="SSF103506">
    <property type="entry name" value="Mitochondrial carrier"/>
    <property type="match status" value="1"/>
</dbReference>
<protein>
    <submittedName>
        <fullName evidence="8">Mitochondrial carrier domain-containing protein</fullName>
    </submittedName>
</protein>
<feature type="repeat" description="Solcar" evidence="6">
    <location>
        <begin position="112"/>
        <end position="197"/>
    </location>
</feature>
<dbReference type="PRINTS" id="PR00926">
    <property type="entry name" value="MITOCARRIER"/>
</dbReference>
<evidence type="ECO:0000313" key="8">
    <source>
        <dbReference type="EMBL" id="KAG5188793.1"/>
    </source>
</evidence>
<accession>A0A835ZH17</accession>
<dbReference type="InterPro" id="IPR023395">
    <property type="entry name" value="MCP_dom_sf"/>
</dbReference>
<dbReference type="InterPro" id="IPR018108">
    <property type="entry name" value="MCP_transmembrane"/>
</dbReference>
<evidence type="ECO:0000256" key="1">
    <source>
        <dbReference type="ARBA" id="ARBA00004141"/>
    </source>
</evidence>
<name>A0A835ZH17_9STRA</name>
<reference evidence="8" key="1">
    <citation type="submission" date="2021-02" db="EMBL/GenBank/DDBJ databases">
        <title>First Annotated Genome of the Yellow-green Alga Tribonema minus.</title>
        <authorList>
            <person name="Mahan K.M."/>
        </authorList>
    </citation>
    <scope>NUCLEOTIDE SEQUENCE</scope>
    <source>
        <strain evidence="8">UTEX B ZZ1240</strain>
    </source>
</reference>
<evidence type="ECO:0000313" key="9">
    <source>
        <dbReference type="Proteomes" id="UP000664859"/>
    </source>
</evidence>
<dbReference type="Proteomes" id="UP000664859">
    <property type="component" value="Unassembled WGS sequence"/>
</dbReference>
<keyword evidence="9" id="KW-1185">Reference proteome</keyword>
<keyword evidence="4" id="KW-0677">Repeat</keyword>
<keyword evidence="5 6" id="KW-0472">Membrane</keyword>
<dbReference type="EMBL" id="JAFCMP010000064">
    <property type="protein sequence ID" value="KAG5188793.1"/>
    <property type="molecule type" value="Genomic_DNA"/>
</dbReference>
<evidence type="ECO:0000256" key="3">
    <source>
        <dbReference type="ARBA" id="ARBA00022692"/>
    </source>
</evidence>
<feature type="repeat" description="Solcar" evidence="6">
    <location>
        <begin position="4"/>
        <end position="82"/>
    </location>
</feature>
<comment type="subcellular location">
    <subcellularLocation>
        <location evidence="1">Membrane</location>
        <topology evidence="1">Multi-pass membrane protein</topology>
    </subcellularLocation>
</comment>
<evidence type="ECO:0000256" key="7">
    <source>
        <dbReference type="RuleBase" id="RU000488"/>
    </source>
</evidence>
<dbReference type="Gene3D" id="1.50.40.10">
    <property type="entry name" value="Mitochondrial carrier domain"/>
    <property type="match status" value="1"/>
</dbReference>
<organism evidence="8 9">
    <name type="scientific">Tribonema minus</name>
    <dbReference type="NCBI Taxonomy" id="303371"/>
    <lineage>
        <taxon>Eukaryota</taxon>
        <taxon>Sar</taxon>
        <taxon>Stramenopiles</taxon>
        <taxon>Ochrophyta</taxon>
        <taxon>PX clade</taxon>
        <taxon>Xanthophyceae</taxon>
        <taxon>Tribonematales</taxon>
        <taxon>Tribonemataceae</taxon>
        <taxon>Tribonema</taxon>
    </lineage>
</organism>